<name>A0A327QWE7_9BACT</name>
<evidence type="ECO:0000313" key="1">
    <source>
        <dbReference type="EMBL" id="RAJ08218.1"/>
    </source>
</evidence>
<protein>
    <submittedName>
        <fullName evidence="1">Uncharacterized protein DUF4421</fullName>
    </submittedName>
</protein>
<accession>A0A327QWE7</accession>
<dbReference type="Proteomes" id="UP000249547">
    <property type="component" value="Unassembled WGS sequence"/>
</dbReference>
<dbReference type="InterPro" id="IPR025535">
    <property type="entry name" value="DUF4421"/>
</dbReference>
<sequence>MKRWRYHITFVFALFWQALHLQGQSADLDTNFVRRYEKSNMIEVFTGLTSLQFNFAKNQTDKSDFRLTANSSNYIGVDVSYKWLYLQATVNIPGTQLDKNVNFHYTSLKFKFGTRKLIFQPFFNAYNGLLIPKLEHRSYEPFRNIHFVDVGLDMYYYTNARQFSHRAASAFSEEQVRSKGTFFFTASPVWRRISWVTPSRDLVPDSATYQLLSSNPKWVSLVLRGGYTYNIVPAKNWLIAPAIAAGGGALYELTPGNKSIQAVYDVHAWINTGYNGPRYYVYMNASWENLRTNFLIKKLRRVNSDISITFGYRFSNFKKKILGIL</sequence>
<dbReference type="EMBL" id="QLLL01000002">
    <property type="protein sequence ID" value="RAJ08218.1"/>
    <property type="molecule type" value="Genomic_DNA"/>
</dbReference>
<proteinExistence type="predicted"/>
<dbReference type="Pfam" id="PF14391">
    <property type="entry name" value="DUF4421"/>
    <property type="match status" value="1"/>
</dbReference>
<reference evidence="1 2" key="1">
    <citation type="submission" date="2018-06" db="EMBL/GenBank/DDBJ databases">
        <title>Genomic Encyclopedia of Archaeal and Bacterial Type Strains, Phase II (KMG-II): from individual species to whole genera.</title>
        <authorList>
            <person name="Goeker M."/>
        </authorList>
    </citation>
    <scope>NUCLEOTIDE SEQUENCE [LARGE SCALE GENOMIC DNA]</scope>
    <source>
        <strain evidence="1 2">DSM 23857</strain>
    </source>
</reference>
<organism evidence="1 2">
    <name type="scientific">Chitinophaga skermanii</name>
    <dbReference type="NCBI Taxonomy" id="331697"/>
    <lineage>
        <taxon>Bacteria</taxon>
        <taxon>Pseudomonadati</taxon>
        <taxon>Bacteroidota</taxon>
        <taxon>Chitinophagia</taxon>
        <taxon>Chitinophagales</taxon>
        <taxon>Chitinophagaceae</taxon>
        <taxon>Chitinophaga</taxon>
    </lineage>
</organism>
<dbReference type="AlphaFoldDB" id="A0A327QWE7"/>
<comment type="caution">
    <text evidence="1">The sequence shown here is derived from an EMBL/GenBank/DDBJ whole genome shotgun (WGS) entry which is preliminary data.</text>
</comment>
<gene>
    <name evidence="1" type="ORF">LX64_00865</name>
</gene>
<evidence type="ECO:0000313" key="2">
    <source>
        <dbReference type="Proteomes" id="UP000249547"/>
    </source>
</evidence>
<keyword evidence="2" id="KW-1185">Reference proteome</keyword>